<organism evidence="1 2">
    <name type="scientific">Clunio marinus</name>
    <dbReference type="NCBI Taxonomy" id="568069"/>
    <lineage>
        <taxon>Eukaryota</taxon>
        <taxon>Metazoa</taxon>
        <taxon>Ecdysozoa</taxon>
        <taxon>Arthropoda</taxon>
        <taxon>Hexapoda</taxon>
        <taxon>Insecta</taxon>
        <taxon>Pterygota</taxon>
        <taxon>Neoptera</taxon>
        <taxon>Endopterygota</taxon>
        <taxon>Diptera</taxon>
        <taxon>Nematocera</taxon>
        <taxon>Chironomoidea</taxon>
        <taxon>Chironomidae</taxon>
        <taxon>Clunio</taxon>
    </lineage>
</organism>
<evidence type="ECO:0000313" key="1">
    <source>
        <dbReference type="EMBL" id="CRL06601.1"/>
    </source>
</evidence>
<evidence type="ECO:0000313" key="2">
    <source>
        <dbReference type="Proteomes" id="UP000183832"/>
    </source>
</evidence>
<accession>A0A1J1J6T7</accession>
<sequence length="59" mass="7143">MDKDFHFELKNAPIHPPNFETTHHLKVERLNIAKFCIVQFNEKLMNGKMSSERWDRMEI</sequence>
<dbReference type="EMBL" id="CVRI01000067">
    <property type="protein sequence ID" value="CRL06601.1"/>
    <property type="molecule type" value="Genomic_DNA"/>
</dbReference>
<name>A0A1J1J6T7_9DIPT</name>
<gene>
    <name evidence="1" type="ORF">CLUMA_CG019940</name>
</gene>
<protein>
    <submittedName>
        <fullName evidence="1">CLUMA_CG019940, isoform A</fullName>
    </submittedName>
</protein>
<proteinExistence type="predicted"/>
<dbReference type="AlphaFoldDB" id="A0A1J1J6T7"/>
<reference evidence="1 2" key="1">
    <citation type="submission" date="2015-04" db="EMBL/GenBank/DDBJ databases">
        <authorList>
            <person name="Syromyatnikov M.Y."/>
            <person name="Popov V.N."/>
        </authorList>
    </citation>
    <scope>NUCLEOTIDE SEQUENCE [LARGE SCALE GENOMIC DNA]</scope>
</reference>
<keyword evidence="2" id="KW-1185">Reference proteome</keyword>
<dbReference type="Proteomes" id="UP000183832">
    <property type="component" value="Unassembled WGS sequence"/>
</dbReference>